<evidence type="ECO:0000259" key="2">
    <source>
        <dbReference type="Pfam" id="PF02617"/>
    </source>
</evidence>
<dbReference type="AlphaFoldDB" id="A0A8E6ETY8"/>
<dbReference type="PANTHER" id="PTHR33473">
    <property type="entry name" value="ATP-DEPENDENT CLP PROTEASE ADAPTER PROTEIN CLPS1, CHLOROPLASTIC"/>
    <property type="match status" value="1"/>
</dbReference>
<dbReference type="GO" id="GO:0030163">
    <property type="term" value="P:protein catabolic process"/>
    <property type="evidence" value="ECO:0007669"/>
    <property type="project" value="InterPro"/>
</dbReference>
<organism evidence="3 4">
    <name type="scientific">Telmatocola sphagniphila</name>
    <dbReference type="NCBI Taxonomy" id="1123043"/>
    <lineage>
        <taxon>Bacteria</taxon>
        <taxon>Pseudomonadati</taxon>
        <taxon>Planctomycetota</taxon>
        <taxon>Planctomycetia</taxon>
        <taxon>Gemmatales</taxon>
        <taxon>Gemmataceae</taxon>
    </lineage>
</organism>
<proteinExistence type="inferred from homology"/>
<evidence type="ECO:0000256" key="1">
    <source>
        <dbReference type="HAMAP-Rule" id="MF_00302"/>
    </source>
</evidence>
<feature type="domain" description="Adaptor protein ClpS core" evidence="2">
    <location>
        <begin position="22"/>
        <end position="91"/>
    </location>
</feature>
<gene>
    <name evidence="1" type="primary">clpS</name>
    <name evidence="3" type="ORF">KIH39_17175</name>
</gene>
<dbReference type="InterPro" id="IPR014719">
    <property type="entry name" value="Ribosomal_bL12_C/ClpS-like"/>
</dbReference>
<dbReference type="GO" id="GO:0008233">
    <property type="term" value="F:peptidase activity"/>
    <property type="evidence" value="ECO:0007669"/>
    <property type="project" value="UniProtKB-KW"/>
</dbReference>
<comment type="subunit">
    <text evidence="1">Binds to the N-terminal domain of the chaperone ClpA.</text>
</comment>
<dbReference type="HAMAP" id="MF_00302">
    <property type="entry name" value="ClpS"/>
    <property type="match status" value="1"/>
</dbReference>
<name>A0A8E6ETY8_9BACT</name>
<dbReference type="RefSeq" id="WP_213494448.1">
    <property type="nucleotide sequence ID" value="NZ_CP074694.1"/>
</dbReference>
<accession>A0A8E6ETY8</accession>
<dbReference type="Proteomes" id="UP000676194">
    <property type="component" value="Chromosome"/>
</dbReference>
<dbReference type="InterPro" id="IPR003769">
    <property type="entry name" value="ClpS_core"/>
</dbReference>
<dbReference type="GO" id="GO:0006508">
    <property type="term" value="P:proteolysis"/>
    <property type="evidence" value="ECO:0007669"/>
    <property type="project" value="UniProtKB-UniRule"/>
</dbReference>
<dbReference type="Pfam" id="PF02617">
    <property type="entry name" value="ClpS"/>
    <property type="match status" value="1"/>
</dbReference>
<dbReference type="SUPFAM" id="SSF54736">
    <property type="entry name" value="ClpS-like"/>
    <property type="match status" value="1"/>
</dbReference>
<dbReference type="KEGG" id="tsph:KIH39_17175"/>
<reference evidence="3" key="1">
    <citation type="submission" date="2021-05" db="EMBL/GenBank/DDBJ databases">
        <title>Complete genome sequence of the cellulolytic planctomycete Telmatocola sphagniphila SP2T and characterization of the first cellulase from planctomycetes.</title>
        <authorList>
            <person name="Rakitin A.L."/>
            <person name="Beletsky A.V."/>
            <person name="Naumoff D.G."/>
            <person name="Kulichevskaya I.S."/>
            <person name="Mardanov A.V."/>
            <person name="Ravin N.V."/>
            <person name="Dedysh S.N."/>
        </authorList>
    </citation>
    <scope>NUCLEOTIDE SEQUENCE</scope>
    <source>
        <strain evidence="3">SP2T</strain>
    </source>
</reference>
<keyword evidence="3" id="KW-0645">Protease</keyword>
<evidence type="ECO:0000313" key="4">
    <source>
        <dbReference type="Proteomes" id="UP000676194"/>
    </source>
</evidence>
<sequence length="109" mass="12367">MIYAFALPITESKEETAVKLLPPYHVILENDDDHTMDFVIFVLREVFKYDQPKAYSLMLEAHEKGQAIVWTGAKEVAELKLEQIQTFHEKHPVTGKNLGSLGSRIEPAA</sequence>
<comment type="function">
    <text evidence="1">Involved in the modulation of the specificity of the ClpAP-mediated ATP-dependent protein degradation.</text>
</comment>
<keyword evidence="4" id="KW-1185">Reference proteome</keyword>
<comment type="similarity">
    <text evidence="1">Belongs to the ClpS family.</text>
</comment>
<protein>
    <recommendedName>
        <fullName evidence="1">ATP-dependent Clp protease adapter protein ClpS</fullName>
    </recommendedName>
</protein>
<dbReference type="Gene3D" id="3.30.1390.10">
    <property type="match status" value="1"/>
</dbReference>
<keyword evidence="3" id="KW-0378">Hydrolase</keyword>
<dbReference type="PANTHER" id="PTHR33473:SF17">
    <property type="entry name" value="ATP-DEPENDENT CLP PROTEASE ADAPTER PROTEIN CLPS1, CHLOROPLASTIC"/>
    <property type="match status" value="1"/>
</dbReference>
<dbReference type="EMBL" id="CP074694">
    <property type="protein sequence ID" value="QVL30577.1"/>
    <property type="molecule type" value="Genomic_DNA"/>
</dbReference>
<evidence type="ECO:0000313" key="3">
    <source>
        <dbReference type="EMBL" id="QVL30577.1"/>
    </source>
</evidence>
<dbReference type="InterPro" id="IPR022935">
    <property type="entry name" value="ClpS"/>
</dbReference>